<dbReference type="Proteomes" id="UP000029868">
    <property type="component" value="Unassembled WGS sequence"/>
</dbReference>
<name>A0A099L5B6_COLPS</name>
<comment type="caution">
    <text evidence="9">The sequence shown here is derived from an EMBL/GenBank/DDBJ whole genome shotgun (WGS) entry which is preliminary data.</text>
</comment>
<evidence type="ECO:0000256" key="3">
    <source>
        <dbReference type="ARBA" id="ARBA00023002"/>
    </source>
</evidence>
<gene>
    <name evidence="9" type="ORF">GAB14E_0971</name>
</gene>
<dbReference type="InterPro" id="IPR051452">
    <property type="entry name" value="Diverse_Oxidoreductases"/>
</dbReference>
<dbReference type="PROSITE" id="PS51085">
    <property type="entry name" value="2FE2S_FER_2"/>
    <property type="match status" value="1"/>
</dbReference>
<feature type="compositionally biased region" description="Low complexity" evidence="7">
    <location>
        <begin position="158"/>
        <end position="171"/>
    </location>
</feature>
<reference evidence="9 10" key="1">
    <citation type="submission" date="2014-08" db="EMBL/GenBank/DDBJ databases">
        <title>Genomic and Phenotypic Diversity of Colwellia psychrerythraea strains from Disparate Marine Basins.</title>
        <authorList>
            <person name="Techtmann S.M."/>
            <person name="Stelling S.C."/>
            <person name="Utturkar S.M."/>
            <person name="Alshibli N."/>
            <person name="Harris A."/>
            <person name="Brown S.D."/>
            <person name="Hazen T.C."/>
        </authorList>
    </citation>
    <scope>NUCLEOTIDE SEQUENCE [LARGE SCALE GENOMIC DNA]</scope>
    <source>
        <strain evidence="9 10">GAB14E</strain>
    </source>
</reference>
<keyword evidence="3 9" id="KW-0560">Oxidoreductase</keyword>
<accession>A0A099L5B6</accession>
<keyword evidence="6" id="KW-0830">Ubiquinone</keyword>
<dbReference type="OrthoDB" id="9775084at2"/>
<dbReference type="SUPFAM" id="SSF54292">
    <property type="entry name" value="2Fe-2S ferredoxin-like"/>
    <property type="match status" value="1"/>
</dbReference>
<dbReference type="CDD" id="cd00207">
    <property type="entry name" value="fer2"/>
    <property type="match status" value="1"/>
</dbReference>
<dbReference type="GO" id="GO:0051537">
    <property type="term" value="F:2 iron, 2 sulfur cluster binding"/>
    <property type="evidence" value="ECO:0007669"/>
    <property type="project" value="UniProtKB-KW"/>
</dbReference>
<keyword evidence="4" id="KW-0408">Iron</keyword>
<dbReference type="GO" id="GO:0047121">
    <property type="term" value="F:isoquinoline 1-oxidoreductase activity"/>
    <property type="evidence" value="ECO:0007669"/>
    <property type="project" value="UniProtKB-EC"/>
</dbReference>
<feature type="domain" description="2Fe-2S ferredoxin-type" evidence="8">
    <location>
        <begin position="1"/>
        <end position="76"/>
    </location>
</feature>
<dbReference type="SUPFAM" id="SSF47741">
    <property type="entry name" value="CO dehydrogenase ISP C-domain like"/>
    <property type="match status" value="1"/>
</dbReference>
<dbReference type="RefSeq" id="WP_033080281.1">
    <property type="nucleotide sequence ID" value="NZ_JQEC01000002.1"/>
</dbReference>
<evidence type="ECO:0000256" key="5">
    <source>
        <dbReference type="ARBA" id="ARBA00023014"/>
    </source>
</evidence>
<dbReference type="GO" id="GO:0046872">
    <property type="term" value="F:metal ion binding"/>
    <property type="evidence" value="ECO:0007669"/>
    <property type="project" value="UniProtKB-KW"/>
</dbReference>
<dbReference type="InterPro" id="IPR012675">
    <property type="entry name" value="Beta-grasp_dom_sf"/>
</dbReference>
<dbReference type="InterPro" id="IPR002888">
    <property type="entry name" value="2Fe-2S-bd"/>
</dbReference>
<dbReference type="PANTHER" id="PTHR44379">
    <property type="entry name" value="OXIDOREDUCTASE WITH IRON-SULFUR SUBUNIT"/>
    <property type="match status" value="1"/>
</dbReference>
<keyword evidence="5" id="KW-0411">Iron-sulfur</keyword>
<dbReference type="InterPro" id="IPR001041">
    <property type="entry name" value="2Fe-2S_ferredoxin-type"/>
</dbReference>
<dbReference type="InterPro" id="IPR036884">
    <property type="entry name" value="2Fe-2S-bd_dom_sf"/>
</dbReference>
<proteinExistence type="predicted"/>
<dbReference type="AlphaFoldDB" id="A0A099L5B6"/>
<organism evidence="9 10">
    <name type="scientific">Colwellia psychrerythraea</name>
    <name type="common">Vibrio psychroerythus</name>
    <dbReference type="NCBI Taxonomy" id="28229"/>
    <lineage>
        <taxon>Bacteria</taxon>
        <taxon>Pseudomonadati</taxon>
        <taxon>Pseudomonadota</taxon>
        <taxon>Gammaproteobacteria</taxon>
        <taxon>Alteromonadales</taxon>
        <taxon>Colwelliaceae</taxon>
        <taxon>Colwellia</taxon>
    </lineage>
</organism>
<sequence length="199" mass="21133">MIKIILNNKPVELDVDPQMPLLYALRDELQLTGTKFGCGAGQCGACTVHVNGKAMRSCVTPISAIAEQAITTIEGLADKQGNLGESAVQVAWREFKVPQCGYCQSGQMMSAAALLKAIPQPNDEQIIEHMQGNICRCGTYKRIKAAIKSAAGNTTDLAANNASPNTSPANTLPSNSLPTNNNGVEIFDARKFTHDSKGA</sequence>
<evidence type="ECO:0000256" key="7">
    <source>
        <dbReference type="SAM" id="MobiDB-lite"/>
    </source>
</evidence>
<evidence type="ECO:0000256" key="2">
    <source>
        <dbReference type="ARBA" id="ARBA00022723"/>
    </source>
</evidence>
<dbReference type="PROSITE" id="PS00197">
    <property type="entry name" value="2FE2S_FER_1"/>
    <property type="match status" value="1"/>
</dbReference>
<feature type="region of interest" description="Disordered" evidence="7">
    <location>
        <begin position="158"/>
        <end position="180"/>
    </location>
</feature>
<evidence type="ECO:0000259" key="8">
    <source>
        <dbReference type="PROSITE" id="PS51085"/>
    </source>
</evidence>
<dbReference type="PATRIC" id="fig|28229.3.peg.123"/>
<dbReference type="Gene3D" id="3.10.20.30">
    <property type="match status" value="1"/>
</dbReference>
<dbReference type="PANTHER" id="PTHR44379:SF2">
    <property type="entry name" value="BLR6218 PROTEIN"/>
    <property type="match status" value="1"/>
</dbReference>
<evidence type="ECO:0000313" key="10">
    <source>
        <dbReference type="Proteomes" id="UP000029868"/>
    </source>
</evidence>
<evidence type="ECO:0000256" key="4">
    <source>
        <dbReference type="ARBA" id="ARBA00023004"/>
    </source>
</evidence>
<dbReference type="EMBL" id="JQEC01000002">
    <property type="protein sequence ID" value="KGJ97382.1"/>
    <property type="molecule type" value="Genomic_DNA"/>
</dbReference>
<evidence type="ECO:0000313" key="9">
    <source>
        <dbReference type="EMBL" id="KGJ97382.1"/>
    </source>
</evidence>
<dbReference type="InterPro" id="IPR006058">
    <property type="entry name" value="2Fe2S_fd_BS"/>
</dbReference>
<evidence type="ECO:0000256" key="6">
    <source>
        <dbReference type="ARBA" id="ARBA00023075"/>
    </source>
</evidence>
<dbReference type="Pfam" id="PF00111">
    <property type="entry name" value="Fer2"/>
    <property type="match status" value="1"/>
</dbReference>
<dbReference type="Pfam" id="PF01799">
    <property type="entry name" value="Fer2_2"/>
    <property type="match status" value="1"/>
</dbReference>
<dbReference type="Gene3D" id="1.10.150.120">
    <property type="entry name" value="[2Fe-2S]-binding domain"/>
    <property type="match status" value="1"/>
</dbReference>
<dbReference type="EC" id="1.3.99.16" evidence="9"/>
<keyword evidence="2" id="KW-0479">Metal-binding</keyword>
<dbReference type="InterPro" id="IPR036010">
    <property type="entry name" value="2Fe-2S_ferredoxin-like_sf"/>
</dbReference>
<protein>
    <submittedName>
        <fullName evidence="9">Isoquinoline 1-oxidoreductase</fullName>
        <ecNumber evidence="9">1.3.99.16</ecNumber>
    </submittedName>
</protein>
<evidence type="ECO:0000256" key="1">
    <source>
        <dbReference type="ARBA" id="ARBA00022714"/>
    </source>
</evidence>
<keyword evidence="1" id="KW-0001">2Fe-2S</keyword>